<dbReference type="InterPro" id="IPR015931">
    <property type="entry name" value="Acnase/IPM_dHydase_lsu_aba_1/3"/>
</dbReference>
<dbReference type="GO" id="GO:0046872">
    <property type="term" value="F:metal ion binding"/>
    <property type="evidence" value="ECO:0007669"/>
    <property type="project" value="UniProtKB-KW"/>
</dbReference>
<dbReference type="InterPro" id="IPR036008">
    <property type="entry name" value="Aconitase_4Fe-4S_dom"/>
</dbReference>
<evidence type="ECO:0000313" key="16">
    <source>
        <dbReference type="Proteomes" id="UP000199226"/>
    </source>
</evidence>
<sequence length="335" mass="37409">MAQTLFDKIWNEHVVSSNAGFPDTLYIDAHIINKITSPAAFEGLRKRHVPVYRPNQTIVITEPSFQHIPLTDLSHFQLDMLNRNCSDFGLNRIEQLRLDQVFPYVSYPGQTIVCDEKFSDILGSLGSIALGISELHVEQVLATQCLLIHKPKRMKIEVNGKLAKGLGAKDINHYLMSEISAGGANGYFIEYAGDTILNLEMEGRMAICKMSREIGAFGGLIAPDEKTFAYIRKYSSIVEVENQNEDAFQKDLYSDDSAVFDEVLEFDAEDIGPGNYGIGLSKLMQSRSNPHSAGMITFDGSAIVAGYNDTDYLLNRLENIEEFENSKDYKIINGD</sequence>
<dbReference type="PRINTS" id="PR00415">
    <property type="entry name" value="ACONITASE"/>
</dbReference>
<evidence type="ECO:0000256" key="13">
    <source>
        <dbReference type="ARBA" id="ARBA00023304"/>
    </source>
</evidence>
<accession>A0A1G9MPS8</accession>
<evidence type="ECO:0000256" key="4">
    <source>
        <dbReference type="ARBA" id="ARBA00004729"/>
    </source>
</evidence>
<keyword evidence="16" id="KW-1185">Reference proteome</keyword>
<dbReference type="RefSeq" id="WP_090698566.1">
    <property type="nucleotide sequence ID" value="NZ_FNHH01000002.1"/>
</dbReference>
<dbReference type="Proteomes" id="UP000199226">
    <property type="component" value="Unassembled WGS sequence"/>
</dbReference>
<organism evidence="15 16">
    <name type="scientific">Daejeonella rubra</name>
    <dbReference type="NCBI Taxonomy" id="990371"/>
    <lineage>
        <taxon>Bacteria</taxon>
        <taxon>Pseudomonadati</taxon>
        <taxon>Bacteroidota</taxon>
        <taxon>Sphingobacteriia</taxon>
        <taxon>Sphingobacteriales</taxon>
        <taxon>Sphingobacteriaceae</taxon>
        <taxon>Daejeonella</taxon>
    </lineage>
</organism>
<dbReference type="Pfam" id="PF00330">
    <property type="entry name" value="Aconitase"/>
    <property type="match status" value="1"/>
</dbReference>
<evidence type="ECO:0000256" key="8">
    <source>
        <dbReference type="ARBA" id="ARBA00022605"/>
    </source>
</evidence>
<evidence type="ECO:0000259" key="14">
    <source>
        <dbReference type="Pfam" id="PF00330"/>
    </source>
</evidence>
<dbReference type="InterPro" id="IPR050067">
    <property type="entry name" value="IPM_dehydratase_rel_enz"/>
</dbReference>
<dbReference type="PANTHER" id="PTHR43822:SF9">
    <property type="entry name" value="3-ISOPROPYLMALATE DEHYDRATASE"/>
    <property type="match status" value="1"/>
</dbReference>
<dbReference type="Gene3D" id="3.30.499.10">
    <property type="entry name" value="Aconitase, domain 3"/>
    <property type="match status" value="1"/>
</dbReference>
<dbReference type="EMBL" id="FNHH01000002">
    <property type="protein sequence ID" value="SDL75655.1"/>
    <property type="molecule type" value="Genomic_DNA"/>
</dbReference>
<dbReference type="GO" id="GO:0051539">
    <property type="term" value="F:4 iron, 4 sulfur cluster binding"/>
    <property type="evidence" value="ECO:0007669"/>
    <property type="project" value="UniProtKB-KW"/>
</dbReference>
<feature type="domain" description="Aconitase/3-isopropylmalate dehydratase large subunit alpha/beta/alpha" evidence="14">
    <location>
        <begin position="7"/>
        <end position="273"/>
    </location>
</feature>
<comment type="pathway">
    <text evidence="4">Amino-acid biosynthesis; L-leucine biosynthesis; L-leucine from 3-methyl-2-oxobutanoate: step 2/4.</text>
</comment>
<dbReference type="InterPro" id="IPR001030">
    <property type="entry name" value="Acoase/IPM_deHydtase_lsu_aba"/>
</dbReference>
<keyword evidence="6" id="KW-0432">Leucine biosynthesis</keyword>
<evidence type="ECO:0000256" key="3">
    <source>
        <dbReference type="ARBA" id="ARBA00002695"/>
    </source>
</evidence>
<keyword evidence="7" id="KW-0004">4Fe-4S</keyword>
<evidence type="ECO:0000256" key="1">
    <source>
        <dbReference type="ARBA" id="ARBA00000491"/>
    </source>
</evidence>
<proteinExistence type="predicted"/>
<protein>
    <recommendedName>
        <fullName evidence="5">3-isopropylmalate dehydratase</fullName>
        <ecNumber evidence="5">4.2.1.33</ecNumber>
    </recommendedName>
</protein>
<dbReference type="AlphaFoldDB" id="A0A1G9MPS8"/>
<dbReference type="GO" id="GO:0003861">
    <property type="term" value="F:3-isopropylmalate dehydratase activity"/>
    <property type="evidence" value="ECO:0007669"/>
    <property type="project" value="UniProtKB-EC"/>
</dbReference>
<name>A0A1G9MPS8_9SPHI</name>
<dbReference type="STRING" id="990371.SAMN05421813_10246"/>
<gene>
    <name evidence="15" type="ORF">SAMN05421813_10246</name>
</gene>
<evidence type="ECO:0000256" key="12">
    <source>
        <dbReference type="ARBA" id="ARBA00023239"/>
    </source>
</evidence>
<evidence type="ECO:0000256" key="2">
    <source>
        <dbReference type="ARBA" id="ARBA00001966"/>
    </source>
</evidence>
<dbReference type="GO" id="GO:0009098">
    <property type="term" value="P:L-leucine biosynthetic process"/>
    <property type="evidence" value="ECO:0007669"/>
    <property type="project" value="UniProtKB-KW"/>
</dbReference>
<evidence type="ECO:0000313" key="15">
    <source>
        <dbReference type="EMBL" id="SDL75655.1"/>
    </source>
</evidence>
<evidence type="ECO:0000256" key="9">
    <source>
        <dbReference type="ARBA" id="ARBA00022723"/>
    </source>
</evidence>
<comment type="catalytic activity">
    <reaction evidence="1">
        <text>(2R,3S)-3-isopropylmalate = (2S)-2-isopropylmalate</text>
        <dbReference type="Rhea" id="RHEA:32287"/>
        <dbReference type="ChEBI" id="CHEBI:1178"/>
        <dbReference type="ChEBI" id="CHEBI:35121"/>
        <dbReference type="EC" id="4.2.1.33"/>
    </reaction>
</comment>
<comment type="cofactor">
    <cofactor evidence="2">
        <name>[4Fe-4S] cluster</name>
        <dbReference type="ChEBI" id="CHEBI:49883"/>
    </cofactor>
</comment>
<evidence type="ECO:0000256" key="6">
    <source>
        <dbReference type="ARBA" id="ARBA00022430"/>
    </source>
</evidence>
<evidence type="ECO:0000256" key="5">
    <source>
        <dbReference type="ARBA" id="ARBA00011998"/>
    </source>
</evidence>
<dbReference type="EC" id="4.2.1.33" evidence="5"/>
<evidence type="ECO:0000256" key="11">
    <source>
        <dbReference type="ARBA" id="ARBA00023014"/>
    </source>
</evidence>
<keyword evidence="9" id="KW-0479">Metal-binding</keyword>
<dbReference type="PANTHER" id="PTHR43822">
    <property type="entry name" value="HOMOACONITASE, MITOCHONDRIAL-RELATED"/>
    <property type="match status" value="1"/>
</dbReference>
<keyword evidence="12" id="KW-0456">Lyase</keyword>
<comment type="function">
    <text evidence="3">Catalyzes the isomerization between 2-isopropylmalate and 3-isopropylmalate, via the formation of 2-isopropylmaleate.</text>
</comment>
<keyword evidence="10" id="KW-0408">Iron</keyword>
<dbReference type="OrthoDB" id="9802769at2"/>
<keyword evidence="11" id="KW-0411">Iron-sulfur</keyword>
<evidence type="ECO:0000256" key="7">
    <source>
        <dbReference type="ARBA" id="ARBA00022485"/>
    </source>
</evidence>
<dbReference type="SUPFAM" id="SSF53732">
    <property type="entry name" value="Aconitase iron-sulfur domain"/>
    <property type="match status" value="1"/>
</dbReference>
<keyword evidence="8" id="KW-0028">Amino-acid biosynthesis</keyword>
<keyword evidence="13" id="KW-0100">Branched-chain amino acid biosynthesis</keyword>
<reference evidence="16" key="1">
    <citation type="submission" date="2016-10" db="EMBL/GenBank/DDBJ databases">
        <authorList>
            <person name="Varghese N."/>
            <person name="Submissions S."/>
        </authorList>
    </citation>
    <scope>NUCLEOTIDE SEQUENCE [LARGE SCALE GENOMIC DNA]</scope>
    <source>
        <strain evidence="16">DSM 24536</strain>
    </source>
</reference>
<evidence type="ECO:0000256" key="10">
    <source>
        <dbReference type="ARBA" id="ARBA00023004"/>
    </source>
</evidence>